<sequence>MNGLYNLFTKQHLETIQVPHEARLSLVATFDHNSFHKKQEWESEIFFSQITFDQAR</sequence>
<dbReference type="AlphaFoldDB" id="A0ABD1NMM7"/>
<accession>A0ABD1NMM7</accession>
<evidence type="ECO:0000313" key="1">
    <source>
        <dbReference type="EMBL" id="KAL2349394.1"/>
    </source>
</evidence>
<dbReference type="EMBL" id="JBGMDY010000001">
    <property type="protein sequence ID" value="KAL2349394.1"/>
    <property type="molecule type" value="Genomic_DNA"/>
</dbReference>
<dbReference type="Proteomes" id="UP001603857">
    <property type="component" value="Unassembled WGS sequence"/>
</dbReference>
<comment type="caution">
    <text evidence="1">The sequence shown here is derived from an EMBL/GenBank/DDBJ whole genome shotgun (WGS) entry which is preliminary data.</text>
</comment>
<keyword evidence="2" id="KW-1185">Reference proteome</keyword>
<name>A0ABD1NMM7_9FABA</name>
<reference evidence="1 2" key="1">
    <citation type="submission" date="2024-08" db="EMBL/GenBank/DDBJ databases">
        <title>Insights into the chromosomal genome structure of Flemingia macrophylla.</title>
        <authorList>
            <person name="Ding Y."/>
            <person name="Zhao Y."/>
            <person name="Bi W."/>
            <person name="Wu M."/>
            <person name="Zhao G."/>
            <person name="Gong Y."/>
            <person name="Li W."/>
            <person name="Zhang P."/>
        </authorList>
    </citation>
    <scope>NUCLEOTIDE SEQUENCE [LARGE SCALE GENOMIC DNA]</scope>
    <source>
        <strain evidence="1">DYQJB</strain>
        <tissue evidence="1">Leaf</tissue>
    </source>
</reference>
<organism evidence="1 2">
    <name type="scientific">Flemingia macrophylla</name>
    <dbReference type="NCBI Taxonomy" id="520843"/>
    <lineage>
        <taxon>Eukaryota</taxon>
        <taxon>Viridiplantae</taxon>
        <taxon>Streptophyta</taxon>
        <taxon>Embryophyta</taxon>
        <taxon>Tracheophyta</taxon>
        <taxon>Spermatophyta</taxon>
        <taxon>Magnoliopsida</taxon>
        <taxon>eudicotyledons</taxon>
        <taxon>Gunneridae</taxon>
        <taxon>Pentapetalae</taxon>
        <taxon>rosids</taxon>
        <taxon>fabids</taxon>
        <taxon>Fabales</taxon>
        <taxon>Fabaceae</taxon>
        <taxon>Papilionoideae</taxon>
        <taxon>50 kb inversion clade</taxon>
        <taxon>NPAAA clade</taxon>
        <taxon>indigoferoid/millettioid clade</taxon>
        <taxon>Phaseoleae</taxon>
        <taxon>Flemingia</taxon>
    </lineage>
</organism>
<gene>
    <name evidence="1" type="ORF">Fmac_003394</name>
</gene>
<protein>
    <submittedName>
        <fullName evidence="1">Uncharacterized protein</fullName>
    </submittedName>
</protein>
<evidence type="ECO:0000313" key="2">
    <source>
        <dbReference type="Proteomes" id="UP001603857"/>
    </source>
</evidence>
<proteinExistence type="predicted"/>